<sequence>MFPLDLLTAVRLRFPMVAPRSLALVEVAKREGGPWYEAILRDLQFDKVHMADRSWIL</sequence>
<dbReference type="EMBL" id="CAMXCT030001726">
    <property type="protein sequence ID" value="CAL4779859.1"/>
    <property type="molecule type" value="Genomic_DNA"/>
</dbReference>
<dbReference type="OrthoDB" id="406884at2759"/>
<proteinExistence type="predicted"/>
<dbReference type="EMBL" id="CAMXCT010001726">
    <property type="protein sequence ID" value="CAI3992547.1"/>
    <property type="molecule type" value="Genomic_DNA"/>
</dbReference>
<dbReference type="EMBL" id="CAMXCT020001726">
    <property type="protein sequence ID" value="CAL1145922.1"/>
    <property type="molecule type" value="Genomic_DNA"/>
</dbReference>
<accession>A0A9P1CK65</accession>
<evidence type="ECO:0000313" key="3">
    <source>
        <dbReference type="Proteomes" id="UP001152797"/>
    </source>
</evidence>
<evidence type="ECO:0000313" key="2">
    <source>
        <dbReference type="EMBL" id="CAL1145922.1"/>
    </source>
</evidence>
<name>A0A9P1CK65_9DINO</name>
<gene>
    <name evidence="1" type="ORF">C1SCF055_LOCUS19370</name>
</gene>
<reference evidence="1" key="1">
    <citation type="submission" date="2022-10" db="EMBL/GenBank/DDBJ databases">
        <authorList>
            <person name="Chen Y."/>
            <person name="Dougan E. K."/>
            <person name="Chan C."/>
            <person name="Rhodes N."/>
            <person name="Thang M."/>
        </authorList>
    </citation>
    <scope>NUCLEOTIDE SEQUENCE</scope>
</reference>
<protein>
    <submittedName>
        <fullName evidence="1">Uncharacterized protein</fullName>
    </submittedName>
</protein>
<keyword evidence="3" id="KW-1185">Reference proteome</keyword>
<organism evidence="1">
    <name type="scientific">Cladocopium goreaui</name>
    <dbReference type="NCBI Taxonomy" id="2562237"/>
    <lineage>
        <taxon>Eukaryota</taxon>
        <taxon>Sar</taxon>
        <taxon>Alveolata</taxon>
        <taxon>Dinophyceae</taxon>
        <taxon>Suessiales</taxon>
        <taxon>Symbiodiniaceae</taxon>
        <taxon>Cladocopium</taxon>
    </lineage>
</organism>
<dbReference type="Proteomes" id="UP001152797">
    <property type="component" value="Unassembled WGS sequence"/>
</dbReference>
<evidence type="ECO:0000313" key="1">
    <source>
        <dbReference type="EMBL" id="CAI3992547.1"/>
    </source>
</evidence>
<dbReference type="AlphaFoldDB" id="A0A9P1CK65"/>
<comment type="caution">
    <text evidence="1">The sequence shown here is derived from an EMBL/GenBank/DDBJ whole genome shotgun (WGS) entry which is preliminary data.</text>
</comment>
<reference evidence="2" key="2">
    <citation type="submission" date="2024-04" db="EMBL/GenBank/DDBJ databases">
        <authorList>
            <person name="Chen Y."/>
            <person name="Shah S."/>
            <person name="Dougan E. K."/>
            <person name="Thang M."/>
            <person name="Chan C."/>
        </authorList>
    </citation>
    <scope>NUCLEOTIDE SEQUENCE [LARGE SCALE GENOMIC DNA]</scope>
</reference>